<dbReference type="RefSeq" id="WP_145237611.1">
    <property type="nucleotide sequence ID" value="NZ_CP036273.1"/>
</dbReference>
<dbReference type="Proteomes" id="UP000319576">
    <property type="component" value="Chromosome"/>
</dbReference>
<sequence>MFTRREALARCGTGLGTLALAGVLADDARGQLDPLAPRAPHFPAKAKRLVHLFMNGGPSQVDTFDPKPMLDQYHGRAVPAGNLRTERKTGAAMKSPFAFAPRGRCGLPVSELFAHTARHIDDMCVVRSMHADVPNHEPSLLLMNSGDGRAPRPSVGSWVTYGLGSENQNLPGFVVMCPGGYPIVTTHNWRSAFLPGVYQGTYLNTQSTDADKLIAHLRNPELSPTRQREQLDLVAALNARHAADRPADPRLEARIRTFELAYRMQAEATDAFDLSREAKKTRDLYGDTVHGRQLLLARRLLERGVRVVQVWSGAGQPWDNHDGLAAAHRTLASQWDRPIAAFLTDLKARGLFDETLVLWGGEFGRTPVAELPALNGRDHNHYGFTCWLAGGGVKGGTAVGATDEFGFRAVENPVHVHDLHATMLHLLGFDHEKLTYRYAGRDFRLTDVHGRVVKEMLA</sequence>
<dbReference type="SUPFAM" id="SSF53649">
    <property type="entry name" value="Alkaline phosphatase-like"/>
    <property type="match status" value="1"/>
</dbReference>
<dbReference type="AlphaFoldDB" id="A0A517XS12"/>
<dbReference type="InterPro" id="IPR010869">
    <property type="entry name" value="DUF1501"/>
</dbReference>
<dbReference type="EMBL" id="CP036273">
    <property type="protein sequence ID" value="QDU20295.1"/>
    <property type="molecule type" value="Genomic_DNA"/>
</dbReference>
<evidence type="ECO:0008006" key="3">
    <source>
        <dbReference type="Google" id="ProtNLM"/>
    </source>
</evidence>
<dbReference type="PANTHER" id="PTHR43737">
    <property type="entry name" value="BLL7424 PROTEIN"/>
    <property type="match status" value="1"/>
</dbReference>
<name>A0A517XS12_9BACT</name>
<gene>
    <name evidence="1" type="ORF">ETAA1_22420</name>
</gene>
<accession>A0A517XS12</accession>
<dbReference type="InterPro" id="IPR017850">
    <property type="entry name" value="Alkaline_phosphatase_core_sf"/>
</dbReference>
<proteinExistence type="predicted"/>
<protein>
    <recommendedName>
        <fullName evidence="3">DUF1501 domain-containing protein</fullName>
    </recommendedName>
</protein>
<dbReference type="Pfam" id="PF07394">
    <property type="entry name" value="DUF1501"/>
    <property type="match status" value="1"/>
</dbReference>
<evidence type="ECO:0000313" key="1">
    <source>
        <dbReference type="EMBL" id="QDU20295.1"/>
    </source>
</evidence>
<evidence type="ECO:0000313" key="2">
    <source>
        <dbReference type="Proteomes" id="UP000319576"/>
    </source>
</evidence>
<dbReference type="OrthoDB" id="127333at2"/>
<dbReference type="KEGG" id="uli:ETAA1_22420"/>
<keyword evidence="2" id="KW-1185">Reference proteome</keyword>
<organism evidence="1 2">
    <name type="scientific">Urbifossiella limnaea</name>
    <dbReference type="NCBI Taxonomy" id="2528023"/>
    <lineage>
        <taxon>Bacteria</taxon>
        <taxon>Pseudomonadati</taxon>
        <taxon>Planctomycetota</taxon>
        <taxon>Planctomycetia</taxon>
        <taxon>Gemmatales</taxon>
        <taxon>Gemmataceae</taxon>
        <taxon>Urbifossiella</taxon>
    </lineage>
</organism>
<reference evidence="1 2" key="1">
    <citation type="submission" date="2019-02" db="EMBL/GenBank/DDBJ databases">
        <title>Deep-cultivation of Planctomycetes and their phenomic and genomic characterization uncovers novel biology.</title>
        <authorList>
            <person name="Wiegand S."/>
            <person name="Jogler M."/>
            <person name="Boedeker C."/>
            <person name="Pinto D."/>
            <person name="Vollmers J."/>
            <person name="Rivas-Marin E."/>
            <person name="Kohn T."/>
            <person name="Peeters S.H."/>
            <person name="Heuer A."/>
            <person name="Rast P."/>
            <person name="Oberbeckmann S."/>
            <person name="Bunk B."/>
            <person name="Jeske O."/>
            <person name="Meyerdierks A."/>
            <person name="Storesund J.E."/>
            <person name="Kallscheuer N."/>
            <person name="Luecker S."/>
            <person name="Lage O.M."/>
            <person name="Pohl T."/>
            <person name="Merkel B.J."/>
            <person name="Hornburger P."/>
            <person name="Mueller R.-W."/>
            <person name="Bruemmer F."/>
            <person name="Labrenz M."/>
            <person name="Spormann A.M."/>
            <person name="Op den Camp H."/>
            <person name="Overmann J."/>
            <person name="Amann R."/>
            <person name="Jetten M.S.M."/>
            <person name="Mascher T."/>
            <person name="Medema M.H."/>
            <person name="Devos D.P."/>
            <person name="Kaster A.-K."/>
            <person name="Ovreas L."/>
            <person name="Rohde M."/>
            <person name="Galperin M.Y."/>
            <person name="Jogler C."/>
        </authorList>
    </citation>
    <scope>NUCLEOTIDE SEQUENCE [LARGE SCALE GENOMIC DNA]</scope>
    <source>
        <strain evidence="1 2">ETA_A1</strain>
    </source>
</reference>
<dbReference type="PANTHER" id="PTHR43737:SF1">
    <property type="entry name" value="DUF1501 DOMAIN-CONTAINING PROTEIN"/>
    <property type="match status" value="1"/>
</dbReference>